<organism evidence="1">
    <name type="scientific">termite gut metagenome</name>
    <dbReference type="NCBI Taxonomy" id="433724"/>
    <lineage>
        <taxon>unclassified sequences</taxon>
        <taxon>metagenomes</taxon>
        <taxon>organismal metagenomes</taxon>
    </lineage>
</organism>
<name>A0A5J4PMI5_9ZZZZ</name>
<dbReference type="NCBIfam" id="TIGR03780">
    <property type="entry name" value="Bac_Flav_CT_N"/>
    <property type="match status" value="1"/>
</dbReference>
<proteinExistence type="predicted"/>
<gene>
    <name evidence="1" type="ORF">EZS27_038766</name>
</gene>
<evidence type="ECO:0000313" key="1">
    <source>
        <dbReference type="EMBL" id="KAA6309814.1"/>
    </source>
</evidence>
<sequence length="187" mass="21719">PVKLNVEMKDFIHDGEAVNRPNNSLEIYLSELGNESPKVVNLIRKSIYKSDKREIKHIGSKRFGVQYLLKGVYTYNGFLYFHTQLKNSSNVPFDVDFIRLKIVDKITAKRTAIQETVIFPVRAYHHDLQIRGKKSQRTVFALEKFTIPDDKQLIVELFEKEGGRHQTFVVENSDLIRAKVIDDLKVK</sequence>
<feature type="non-terminal residue" evidence="1">
    <location>
        <position position="1"/>
    </location>
</feature>
<dbReference type="Pfam" id="PF13595">
    <property type="entry name" value="DUF4138"/>
    <property type="match status" value="1"/>
</dbReference>
<accession>A0A5J4PMI5</accession>
<dbReference type="EMBL" id="SNRY01007752">
    <property type="protein sequence ID" value="KAA6309814.1"/>
    <property type="molecule type" value="Genomic_DNA"/>
</dbReference>
<dbReference type="AlphaFoldDB" id="A0A5J4PMI5"/>
<reference evidence="1" key="1">
    <citation type="submission" date="2019-03" db="EMBL/GenBank/DDBJ databases">
        <title>Single cell metagenomics reveals metabolic interactions within the superorganism composed of flagellate Streblomastix strix and complex community of Bacteroidetes bacteria on its surface.</title>
        <authorList>
            <person name="Treitli S.C."/>
            <person name="Kolisko M."/>
            <person name="Husnik F."/>
            <person name="Keeling P."/>
            <person name="Hampl V."/>
        </authorList>
    </citation>
    <scope>NUCLEOTIDE SEQUENCE</scope>
    <source>
        <strain evidence="1">STM</strain>
    </source>
</reference>
<dbReference type="InterPro" id="IPR022298">
    <property type="entry name" value="Conjug_transposon_TraN"/>
</dbReference>
<comment type="caution">
    <text evidence="1">The sequence shown here is derived from an EMBL/GenBank/DDBJ whole genome shotgun (WGS) entry which is preliminary data.</text>
</comment>
<evidence type="ECO:0008006" key="2">
    <source>
        <dbReference type="Google" id="ProtNLM"/>
    </source>
</evidence>
<protein>
    <recommendedName>
        <fullName evidence="2">Conjugative transposon protein TraN</fullName>
    </recommendedName>
</protein>